<dbReference type="Proteomes" id="UP001144471">
    <property type="component" value="Unassembled WGS sequence"/>
</dbReference>
<dbReference type="InterPro" id="IPR000182">
    <property type="entry name" value="GNAT_dom"/>
</dbReference>
<proteinExistence type="predicted"/>
<dbReference type="Gene3D" id="3.40.630.30">
    <property type="match status" value="1"/>
</dbReference>
<reference evidence="2" key="1">
    <citation type="submission" date="2022-12" db="EMBL/GenBank/DDBJ databases">
        <title>Reference genome sequencing for broad-spectrum identification of bacterial and archaeal isolates by mass spectrometry.</title>
        <authorList>
            <person name="Sekiguchi Y."/>
            <person name="Tourlousse D.M."/>
        </authorList>
    </citation>
    <scope>NUCLEOTIDE SEQUENCE</scope>
    <source>
        <strain evidence="2">10succ1</strain>
    </source>
</reference>
<dbReference type="InterPro" id="IPR016181">
    <property type="entry name" value="Acyl_CoA_acyltransferase"/>
</dbReference>
<name>A0A9W6GI79_9FUSO</name>
<dbReference type="GO" id="GO:0016747">
    <property type="term" value="F:acyltransferase activity, transferring groups other than amino-acyl groups"/>
    <property type="evidence" value="ECO:0007669"/>
    <property type="project" value="InterPro"/>
</dbReference>
<keyword evidence="3" id="KW-1185">Reference proteome</keyword>
<sequence>MRLVKMTQEEFDVIKGRMIRDYAQDKIKVGHWQEGDAIDLAKETLDNILKDGVETKHHYLLDICKDIDKVGFVWFNLFNDTIYVNNYLIYDEYKGKDYEINMVELLEEMAENLDAKKVNLHSFGYNEGAIALYRKMGYDITDVYMSKKMGV</sequence>
<organism evidence="2 3">
    <name type="scientific">Propionigenium maris DSM 9537</name>
    <dbReference type="NCBI Taxonomy" id="1123000"/>
    <lineage>
        <taxon>Bacteria</taxon>
        <taxon>Fusobacteriati</taxon>
        <taxon>Fusobacteriota</taxon>
        <taxon>Fusobacteriia</taxon>
        <taxon>Fusobacteriales</taxon>
        <taxon>Fusobacteriaceae</taxon>
        <taxon>Propionigenium</taxon>
    </lineage>
</organism>
<accession>A0A9W6GI79</accession>
<dbReference type="RefSeq" id="WP_281834312.1">
    <property type="nucleotide sequence ID" value="NZ_BSDY01000004.1"/>
</dbReference>
<dbReference type="EMBL" id="BSDY01000004">
    <property type="protein sequence ID" value="GLI55673.1"/>
    <property type="molecule type" value="Genomic_DNA"/>
</dbReference>
<protein>
    <recommendedName>
        <fullName evidence="1">N-acetyltransferase domain-containing protein</fullName>
    </recommendedName>
</protein>
<gene>
    <name evidence="2" type="ORF">PM10SUCC1_11870</name>
</gene>
<evidence type="ECO:0000259" key="1">
    <source>
        <dbReference type="PROSITE" id="PS51186"/>
    </source>
</evidence>
<feature type="domain" description="N-acetyltransferase" evidence="1">
    <location>
        <begin position="17"/>
        <end position="151"/>
    </location>
</feature>
<dbReference type="SUPFAM" id="SSF55729">
    <property type="entry name" value="Acyl-CoA N-acyltransferases (Nat)"/>
    <property type="match status" value="1"/>
</dbReference>
<evidence type="ECO:0000313" key="3">
    <source>
        <dbReference type="Proteomes" id="UP001144471"/>
    </source>
</evidence>
<dbReference type="PROSITE" id="PS51186">
    <property type="entry name" value="GNAT"/>
    <property type="match status" value="1"/>
</dbReference>
<dbReference type="AlphaFoldDB" id="A0A9W6GI79"/>
<evidence type="ECO:0000313" key="2">
    <source>
        <dbReference type="EMBL" id="GLI55673.1"/>
    </source>
</evidence>
<comment type="caution">
    <text evidence="2">The sequence shown here is derived from an EMBL/GenBank/DDBJ whole genome shotgun (WGS) entry which is preliminary data.</text>
</comment>
<dbReference type="Pfam" id="PF00583">
    <property type="entry name" value="Acetyltransf_1"/>
    <property type="match status" value="1"/>
</dbReference>